<sequence length="274" mass="30926">MADSENGRETPAMADNENDKKTLAMTDNENGDKEPITTDDEHVVVGALFRTTIRDFYSGKPVEVTARWVDPETTVVTGGRKERGRNGELLEEPIPVMIDDRHFIPGAFFRTTVENSYTGEPTDVIARWGSSEGSFMEMSDCKPVFFYVYEHEWGWIRRLVPLDEHGADTVSIEKVTDPDEIAVARKWLEPLVSEFTRGELEWRHADGILRVTNRVGFDLKTAVEQVGRIYSFPFSDMLLDALIDEYGATGSTMSSFVALWRAAAYVERNDGGNR</sequence>
<comment type="caution">
    <text evidence="2">The sequence shown here is derived from an EMBL/GenBank/DDBJ whole genome shotgun (WGS) entry which is preliminary data.</text>
</comment>
<feature type="region of interest" description="Disordered" evidence="1">
    <location>
        <begin position="1"/>
        <end position="38"/>
    </location>
</feature>
<name>A0A087DJN6_9BIFI</name>
<keyword evidence="3" id="KW-1185">Reference proteome</keyword>
<evidence type="ECO:0000313" key="2">
    <source>
        <dbReference type="EMBL" id="KFI95736.1"/>
    </source>
</evidence>
<accession>A0A087DJN6</accession>
<dbReference type="Proteomes" id="UP000029004">
    <property type="component" value="Unassembled WGS sequence"/>
</dbReference>
<gene>
    <name evidence="2" type="ORF">BSTEL_0542</name>
</gene>
<dbReference type="RefSeq" id="WP_034529579.1">
    <property type="nucleotide sequence ID" value="NZ_JGZP01000016.1"/>
</dbReference>
<dbReference type="AlphaFoldDB" id="A0A087DJN6"/>
<dbReference type="EMBL" id="JGZP01000016">
    <property type="protein sequence ID" value="KFI95736.1"/>
    <property type="molecule type" value="Genomic_DNA"/>
</dbReference>
<organism evidence="2 3">
    <name type="scientific">Bifidobacterium stellenboschense</name>
    <dbReference type="NCBI Taxonomy" id="762211"/>
    <lineage>
        <taxon>Bacteria</taxon>
        <taxon>Bacillati</taxon>
        <taxon>Actinomycetota</taxon>
        <taxon>Actinomycetes</taxon>
        <taxon>Bifidobacteriales</taxon>
        <taxon>Bifidobacteriaceae</taxon>
        <taxon>Bifidobacterium</taxon>
    </lineage>
</organism>
<protein>
    <submittedName>
        <fullName evidence="2">Uncharacterized protein</fullName>
    </submittedName>
</protein>
<reference evidence="2 3" key="1">
    <citation type="submission" date="2014-03" db="EMBL/GenBank/DDBJ databases">
        <title>Genomics of Bifidobacteria.</title>
        <authorList>
            <person name="Ventura M."/>
            <person name="Milani C."/>
            <person name="Lugli G.A."/>
        </authorList>
    </citation>
    <scope>NUCLEOTIDE SEQUENCE [LARGE SCALE GENOMIC DNA]</scope>
    <source>
        <strain evidence="2 3">DSM 23968</strain>
    </source>
</reference>
<proteinExistence type="predicted"/>
<evidence type="ECO:0000313" key="3">
    <source>
        <dbReference type="Proteomes" id="UP000029004"/>
    </source>
</evidence>
<evidence type="ECO:0000256" key="1">
    <source>
        <dbReference type="SAM" id="MobiDB-lite"/>
    </source>
</evidence>